<evidence type="ECO:0000256" key="2">
    <source>
        <dbReference type="ARBA" id="ARBA00022450"/>
    </source>
</evidence>
<proteinExistence type="predicted"/>
<keyword evidence="2" id="KW-0596">Phosphopantetheine</keyword>
<dbReference type="PANTHER" id="PTHR45527">
    <property type="entry name" value="NONRIBOSOMAL PEPTIDE SYNTHETASE"/>
    <property type="match status" value="1"/>
</dbReference>
<evidence type="ECO:0000259" key="5">
    <source>
        <dbReference type="PROSITE" id="PS50075"/>
    </source>
</evidence>
<dbReference type="EMBL" id="QMEY01000030">
    <property type="protein sequence ID" value="RBQ14664.1"/>
    <property type="molecule type" value="Genomic_DNA"/>
</dbReference>
<evidence type="ECO:0000256" key="1">
    <source>
        <dbReference type="ARBA" id="ARBA00001957"/>
    </source>
</evidence>
<evidence type="ECO:0000256" key="4">
    <source>
        <dbReference type="SAM" id="MobiDB-lite"/>
    </source>
</evidence>
<feature type="domain" description="Carrier" evidence="5">
    <location>
        <begin position="19"/>
        <end position="94"/>
    </location>
</feature>
<dbReference type="SMART" id="SM00823">
    <property type="entry name" value="PKS_PP"/>
    <property type="match status" value="1"/>
</dbReference>
<sequence>MSEYSERAETSTAEDESADVRTGTAGVVAAIWCELFEVPRVDPHDDFFALGGHSMLAVRMASRLRTELGFRVPVRTILENPTVDGLSHLLAEAAESARDGNDQKRS</sequence>
<keyword evidence="3" id="KW-0597">Phosphoprotein</keyword>
<dbReference type="OrthoDB" id="518159at2"/>
<dbReference type="Pfam" id="PF00550">
    <property type="entry name" value="PP-binding"/>
    <property type="match status" value="1"/>
</dbReference>
<evidence type="ECO:0000313" key="7">
    <source>
        <dbReference type="Proteomes" id="UP000253303"/>
    </source>
</evidence>
<dbReference type="GO" id="GO:0043041">
    <property type="term" value="P:amino acid activation for nonribosomal peptide biosynthetic process"/>
    <property type="evidence" value="ECO:0007669"/>
    <property type="project" value="TreeGrafter"/>
</dbReference>
<organism evidence="6 7">
    <name type="scientific">Spongiactinospora rosea</name>
    <dbReference type="NCBI Taxonomy" id="2248750"/>
    <lineage>
        <taxon>Bacteria</taxon>
        <taxon>Bacillati</taxon>
        <taxon>Actinomycetota</taxon>
        <taxon>Actinomycetes</taxon>
        <taxon>Streptosporangiales</taxon>
        <taxon>Streptosporangiaceae</taxon>
        <taxon>Spongiactinospora</taxon>
    </lineage>
</organism>
<dbReference type="GO" id="GO:0044550">
    <property type="term" value="P:secondary metabolite biosynthetic process"/>
    <property type="evidence" value="ECO:0007669"/>
    <property type="project" value="TreeGrafter"/>
</dbReference>
<dbReference type="PROSITE" id="PS50075">
    <property type="entry name" value="CARRIER"/>
    <property type="match status" value="1"/>
</dbReference>
<dbReference type="GO" id="GO:0031177">
    <property type="term" value="F:phosphopantetheine binding"/>
    <property type="evidence" value="ECO:0007669"/>
    <property type="project" value="InterPro"/>
</dbReference>
<dbReference type="AlphaFoldDB" id="A0A366LMX5"/>
<keyword evidence="7" id="KW-1185">Reference proteome</keyword>
<protein>
    <recommendedName>
        <fullName evidence="5">Carrier domain-containing protein</fullName>
    </recommendedName>
</protein>
<comment type="cofactor">
    <cofactor evidence="1">
        <name>pantetheine 4'-phosphate</name>
        <dbReference type="ChEBI" id="CHEBI:47942"/>
    </cofactor>
</comment>
<dbReference type="InterPro" id="IPR020806">
    <property type="entry name" value="PKS_PP-bd"/>
</dbReference>
<comment type="caution">
    <text evidence="6">The sequence shown here is derived from an EMBL/GenBank/DDBJ whole genome shotgun (WGS) entry which is preliminary data.</text>
</comment>
<dbReference type="PANTHER" id="PTHR45527:SF1">
    <property type="entry name" value="FATTY ACID SYNTHASE"/>
    <property type="match status" value="1"/>
</dbReference>
<dbReference type="PROSITE" id="PS00012">
    <property type="entry name" value="PHOSPHOPANTETHEINE"/>
    <property type="match status" value="1"/>
</dbReference>
<reference evidence="6 7" key="1">
    <citation type="submission" date="2018-06" db="EMBL/GenBank/DDBJ databases">
        <title>Sphaerisporangium craniellae sp. nov., isolated from a marine sponge in the South China Sea.</title>
        <authorList>
            <person name="Li L."/>
        </authorList>
    </citation>
    <scope>NUCLEOTIDE SEQUENCE [LARGE SCALE GENOMIC DNA]</scope>
    <source>
        <strain evidence="6 7">LHW63015</strain>
    </source>
</reference>
<dbReference type="FunFam" id="1.10.1200.10:FF:000016">
    <property type="entry name" value="Non-ribosomal peptide synthase"/>
    <property type="match status" value="1"/>
</dbReference>
<gene>
    <name evidence="6" type="ORF">DP939_39340</name>
</gene>
<feature type="region of interest" description="Disordered" evidence="4">
    <location>
        <begin position="1"/>
        <end position="21"/>
    </location>
</feature>
<dbReference type="RefSeq" id="WP_113985930.1">
    <property type="nucleotide sequence ID" value="NZ_QMEY01000030.1"/>
</dbReference>
<dbReference type="InterPro" id="IPR006162">
    <property type="entry name" value="Ppantetheine_attach_site"/>
</dbReference>
<name>A0A366LMX5_9ACTN</name>
<dbReference type="GO" id="GO:0072330">
    <property type="term" value="P:monocarboxylic acid biosynthetic process"/>
    <property type="evidence" value="ECO:0007669"/>
    <property type="project" value="UniProtKB-ARBA"/>
</dbReference>
<dbReference type="InterPro" id="IPR009081">
    <property type="entry name" value="PP-bd_ACP"/>
</dbReference>
<dbReference type="SUPFAM" id="SSF47336">
    <property type="entry name" value="ACP-like"/>
    <property type="match status" value="1"/>
</dbReference>
<accession>A0A366LMX5</accession>
<dbReference type="InterPro" id="IPR029058">
    <property type="entry name" value="AB_hydrolase_fold"/>
</dbReference>
<evidence type="ECO:0000256" key="3">
    <source>
        <dbReference type="ARBA" id="ARBA00022553"/>
    </source>
</evidence>
<dbReference type="Proteomes" id="UP000253303">
    <property type="component" value="Unassembled WGS sequence"/>
</dbReference>
<dbReference type="GO" id="GO:0005737">
    <property type="term" value="C:cytoplasm"/>
    <property type="evidence" value="ECO:0007669"/>
    <property type="project" value="TreeGrafter"/>
</dbReference>
<dbReference type="InterPro" id="IPR036736">
    <property type="entry name" value="ACP-like_sf"/>
</dbReference>
<dbReference type="Gene3D" id="3.40.50.1820">
    <property type="entry name" value="alpha/beta hydrolase"/>
    <property type="match status" value="1"/>
</dbReference>
<evidence type="ECO:0000313" key="6">
    <source>
        <dbReference type="EMBL" id="RBQ14664.1"/>
    </source>
</evidence>